<keyword evidence="3 6" id="KW-0812">Transmembrane</keyword>
<evidence type="ECO:0000256" key="2">
    <source>
        <dbReference type="ARBA" id="ARBA00010350"/>
    </source>
</evidence>
<feature type="transmembrane region" description="Helical" evidence="6">
    <location>
        <begin position="112"/>
        <end position="132"/>
    </location>
</feature>
<evidence type="ECO:0000256" key="1">
    <source>
        <dbReference type="ARBA" id="ARBA00004141"/>
    </source>
</evidence>
<keyword evidence="4 6" id="KW-1133">Transmembrane helix</keyword>
<dbReference type="Pfam" id="PF01027">
    <property type="entry name" value="Bax1-I"/>
    <property type="match status" value="1"/>
</dbReference>
<evidence type="ECO:0000256" key="4">
    <source>
        <dbReference type="ARBA" id="ARBA00022989"/>
    </source>
</evidence>
<proteinExistence type="inferred from homology"/>
<reference evidence="7" key="1">
    <citation type="submission" date="2022-12" db="EMBL/GenBank/DDBJ databases">
        <title>Paraconexibacter alkalitolerans sp. nov. and Baekduia alba sp. nov., isolated from soil and emended description of the genera Paraconexibacter (Chun et al., 2020) and Baekduia (An et al., 2020).</title>
        <authorList>
            <person name="Vieira S."/>
            <person name="Huber K.J."/>
            <person name="Geppert A."/>
            <person name="Wolf J."/>
            <person name="Neumann-Schaal M."/>
            <person name="Muesken M."/>
            <person name="Overmann J."/>
        </authorList>
    </citation>
    <scope>NUCLEOTIDE SEQUENCE</scope>
    <source>
        <strain evidence="7">AEG42_29</strain>
    </source>
</reference>
<feature type="transmembrane region" description="Helical" evidence="6">
    <location>
        <begin position="144"/>
        <end position="164"/>
    </location>
</feature>
<feature type="transmembrane region" description="Helical" evidence="6">
    <location>
        <begin position="55"/>
        <end position="72"/>
    </location>
</feature>
<gene>
    <name evidence="7" type="ORF">DSM112329_00283</name>
</gene>
<evidence type="ECO:0000313" key="7">
    <source>
        <dbReference type="EMBL" id="XAY03467.1"/>
    </source>
</evidence>
<evidence type="ECO:0000256" key="5">
    <source>
        <dbReference type="ARBA" id="ARBA00023136"/>
    </source>
</evidence>
<dbReference type="EMBL" id="CP114014">
    <property type="protein sequence ID" value="XAY03467.1"/>
    <property type="molecule type" value="Genomic_DNA"/>
</dbReference>
<keyword evidence="5 6" id="KW-0472">Membrane</keyword>
<dbReference type="AlphaFoldDB" id="A0AAU7AP56"/>
<evidence type="ECO:0000256" key="3">
    <source>
        <dbReference type="ARBA" id="ARBA00022692"/>
    </source>
</evidence>
<feature type="transmembrane region" description="Helical" evidence="6">
    <location>
        <begin position="28"/>
        <end position="49"/>
    </location>
</feature>
<comment type="similarity">
    <text evidence="2 6">Belongs to the BI1 family.</text>
</comment>
<feature type="transmembrane region" description="Helical" evidence="6">
    <location>
        <begin position="84"/>
        <end position="106"/>
    </location>
</feature>
<accession>A0AAU7AP56</accession>
<feature type="transmembrane region" description="Helical" evidence="6">
    <location>
        <begin position="200"/>
        <end position="220"/>
    </location>
</feature>
<feature type="transmembrane region" description="Helical" evidence="6">
    <location>
        <begin position="170"/>
        <end position="188"/>
    </location>
</feature>
<dbReference type="PANTHER" id="PTHR23291:SF50">
    <property type="entry name" value="PROTEIN LIFEGUARD 4"/>
    <property type="match status" value="1"/>
</dbReference>
<evidence type="ECO:0008006" key="8">
    <source>
        <dbReference type="Google" id="ProtNLM"/>
    </source>
</evidence>
<name>A0AAU7AP56_9ACTN</name>
<comment type="subcellular location">
    <subcellularLocation>
        <location evidence="1">Membrane</location>
        <topology evidence="1">Multi-pass membrane protein</topology>
    </subcellularLocation>
</comment>
<organism evidence="7">
    <name type="scientific">Paraconexibacter sp. AEG42_29</name>
    <dbReference type="NCBI Taxonomy" id="2997339"/>
    <lineage>
        <taxon>Bacteria</taxon>
        <taxon>Bacillati</taxon>
        <taxon>Actinomycetota</taxon>
        <taxon>Thermoleophilia</taxon>
        <taxon>Solirubrobacterales</taxon>
        <taxon>Paraconexibacteraceae</taxon>
        <taxon>Paraconexibacter</taxon>
    </lineage>
</organism>
<dbReference type="PANTHER" id="PTHR23291">
    <property type="entry name" value="BAX INHIBITOR-RELATED"/>
    <property type="match status" value="1"/>
</dbReference>
<dbReference type="KEGG" id="parq:DSM112329_00283"/>
<sequence length="225" mass="23408">MGRMSIDYTNRARAGAPPVPAAVDARAVFGQVMGLVAFTCLFAALGAYVGRDSSGGAGLIAFLVAFGCLLGLNRAVARSEQLGIGLLFFIGLLLGVGLGPVLSSYANTDPGVVYQSAAATAGFVGILGAFGYATKRDLSSWGRYLFFALIGLIAIGLVSLFVAIPGGNVLYATLGLLVFGGLTIFDFNRLRRSGMDQATLIAAGIFLDVLNIFQFMLMLFGGGRR</sequence>
<evidence type="ECO:0000256" key="6">
    <source>
        <dbReference type="RuleBase" id="RU004379"/>
    </source>
</evidence>
<protein>
    <recommendedName>
        <fullName evidence="8">Bax inhibitor-1/YccA family protein</fullName>
    </recommendedName>
</protein>
<dbReference type="InterPro" id="IPR006214">
    <property type="entry name" value="Bax_inhibitor_1-related"/>
</dbReference>
<dbReference type="GO" id="GO:0005886">
    <property type="term" value="C:plasma membrane"/>
    <property type="evidence" value="ECO:0007669"/>
    <property type="project" value="TreeGrafter"/>
</dbReference>